<organism evidence="2 3">
    <name type="scientific">Halorubrum tibetense</name>
    <dbReference type="NCBI Taxonomy" id="175631"/>
    <lineage>
        <taxon>Archaea</taxon>
        <taxon>Methanobacteriati</taxon>
        <taxon>Methanobacteriota</taxon>
        <taxon>Stenosarchaea group</taxon>
        <taxon>Halobacteria</taxon>
        <taxon>Halobacteriales</taxon>
        <taxon>Haloferacaceae</taxon>
        <taxon>Halorubrum</taxon>
    </lineage>
</organism>
<feature type="domain" description="PEP-utilising enzyme mobile" evidence="1">
    <location>
        <begin position="5"/>
        <end position="64"/>
    </location>
</feature>
<evidence type="ECO:0000259" key="1">
    <source>
        <dbReference type="Pfam" id="PF00391"/>
    </source>
</evidence>
<reference evidence="2 3" key="1">
    <citation type="journal article" date="2019" name="Int. J. Syst. Evol. Microbiol.">
        <title>The Global Catalogue of Microorganisms (GCM) 10K type strain sequencing project: providing services to taxonomists for standard genome sequencing and annotation.</title>
        <authorList>
            <consortium name="The Broad Institute Genomics Platform"/>
            <consortium name="The Broad Institute Genome Sequencing Center for Infectious Disease"/>
            <person name="Wu L."/>
            <person name="Ma J."/>
        </authorList>
    </citation>
    <scope>NUCLEOTIDE SEQUENCE [LARGE SCALE GENOMIC DNA]</scope>
    <source>
        <strain evidence="2 3">CGMCC 1.3239</strain>
    </source>
</reference>
<dbReference type="EMBL" id="JBHSWW010000331">
    <property type="protein sequence ID" value="MFC6754677.1"/>
    <property type="molecule type" value="Genomic_DNA"/>
</dbReference>
<gene>
    <name evidence="2" type="ORF">ACFQEU_14600</name>
</gene>
<dbReference type="SUPFAM" id="SSF52009">
    <property type="entry name" value="Phosphohistidine domain"/>
    <property type="match status" value="1"/>
</dbReference>
<dbReference type="RefSeq" id="WP_379783336.1">
    <property type="nucleotide sequence ID" value="NZ_JBHSWW010000331.1"/>
</dbReference>
<protein>
    <submittedName>
        <fullName evidence="2">PEP-utilizing enzyme</fullName>
    </submittedName>
</protein>
<evidence type="ECO:0000313" key="2">
    <source>
        <dbReference type="EMBL" id="MFC6754677.1"/>
    </source>
</evidence>
<dbReference type="Proteomes" id="UP001596442">
    <property type="component" value="Unassembled WGS sequence"/>
</dbReference>
<accession>A0ABD5SE53</accession>
<dbReference type="Pfam" id="PF00391">
    <property type="entry name" value="PEP-utilizers"/>
    <property type="match status" value="1"/>
</dbReference>
<comment type="caution">
    <text evidence="2">The sequence shown here is derived from an EMBL/GenBank/DDBJ whole genome shotgun (WGS) entry which is preliminary data.</text>
</comment>
<keyword evidence="3" id="KW-1185">Reference proteome</keyword>
<proteinExistence type="predicted"/>
<dbReference type="InterPro" id="IPR008279">
    <property type="entry name" value="PEP-util_enz_mobile_dom"/>
</dbReference>
<evidence type="ECO:0000313" key="3">
    <source>
        <dbReference type="Proteomes" id="UP001596442"/>
    </source>
</evidence>
<dbReference type="InterPro" id="IPR036637">
    <property type="entry name" value="Phosphohistidine_dom_sf"/>
</dbReference>
<dbReference type="Gene3D" id="3.50.30.10">
    <property type="entry name" value="Phosphohistidine domain"/>
    <property type="match status" value="1"/>
</dbReference>
<name>A0ABD5SE53_9EURY</name>
<dbReference type="AlphaFoldDB" id="A0ABD5SE53"/>
<feature type="non-terminal residue" evidence="2">
    <location>
        <position position="1"/>
    </location>
</feature>
<sequence>LAEGFDAEFEGDLDRIGGVVDARPGMTGYPAVVARELGVPMISGATLPEGVAEGDIVTVDGERGVVYDGDVVTPGRRR</sequence>